<keyword evidence="1" id="KW-0175">Coiled coil</keyword>
<organism evidence="3 4">
    <name type="scientific">Porites lobata</name>
    <dbReference type="NCBI Taxonomy" id="104759"/>
    <lineage>
        <taxon>Eukaryota</taxon>
        <taxon>Metazoa</taxon>
        <taxon>Cnidaria</taxon>
        <taxon>Anthozoa</taxon>
        <taxon>Hexacorallia</taxon>
        <taxon>Scleractinia</taxon>
        <taxon>Fungiina</taxon>
        <taxon>Poritidae</taxon>
        <taxon>Porites</taxon>
    </lineage>
</organism>
<evidence type="ECO:0000313" key="4">
    <source>
        <dbReference type="Proteomes" id="UP001159405"/>
    </source>
</evidence>
<feature type="region of interest" description="Disordered" evidence="2">
    <location>
        <begin position="239"/>
        <end position="259"/>
    </location>
</feature>
<gene>
    <name evidence="3" type="ORF">PLOB_00036541</name>
</gene>
<reference evidence="3 4" key="1">
    <citation type="submission" date="2022-05" db="EMBL/GenBank/DDBJ databases">
        <authorList>
            <consortium name="Genoscope - CEA"/>
            <person name="William W."/>
        </authorList>
    </citation>
    <scope>NUCLEOTIDE SEQUENCE [LARGE SCALE GENOMIC DNA]</scope>
</reference>
<dbReference type="EMBL" id="CALNXK010000517">
    <property type="protein sequence ID" value="CAH3187018.1"/>
    <property type="molecule type" value="Genomic_DNA"/>
</dbReference>
<feature type="region of interest" description="Disordered" evidence="2">
    <location>
        <begin position="1"/>
        <end position="36"/>
    </location>
</feature>
<feature type="compositionally biased region" description="Basic residues" evidence="2">
    <location>
        <begin position="248"/>
        <end position="259"/>
    </location>
</feature>
<dbReference type="Proteomes" id="UP001159405">
    <property type="component" value="Unassembled WGS sequence"/>
</dbReference>
<comment type="caution">
    <text evidence="3">The sequence shown here is derived from an EMBL/GenBank/DDBJ whole genome shotgun (WGS) entry which is preliminary data.</text>
</comment>
<accession>A0ABN8S646</accession>
<evidence type="ECO:0000256" key="1">
    <source>
        <dbReference type="SAM" id="Coils"/>
    </source>
</evidence>
<evidence type="ECO:0000256" key="2">
    <source>
        <dbReference type="SAM" id="MobiDB-lite"/>
    </source>
</evidence>
<feature type="coiled-coil region" evidence="1">
    <location>
        <begin position="185"/>
        <end position="228"/>
    </location>
</feature>
<sequence length="259" mass="29757">MSHVVQEANLSCSAGKNGQSVRRSSTRSRKPNSSLYQEAVTMERIRELRKRRGRVLSALTAKRKEIDSLLTDENNVEAVKVKLTEITSLFQRFTDAHEEYNAALIDESQRQESVVYFTDIESSLNFFCHTVNDWLRVTEIRIQDLDVTRDDSVSQTSFLLRNRKRSRCGSAYSRSSRASSISVARAKEAARIAELQAEVHALKQRQLINESELRLKKEELDLKFTRDQLKLETEFKKAVARESVPKEHKTKHKVPSQSS</sequence>
<protein>
    <submittedName>
        <fullName evidence="3">Uncharacterized protein</fullName>
    </submittedName>
</protein>
<feature type="compositionally biased region" description="Polar residues" evidence="2">
    <location>
        <begin position="8"/>
        <end position="23"/>
    </location>
</feature>
<name>A0ABN8S646_9CNID</name>
<proteinExistence type="predicted"/>
<evidence type="ECO:0000313" key="3">
    <source>
        <dbReference type="EMBL" id="CAH3187018.1"/>
    </source>
</evidence>
<keyword evidence="4" id="KW-1185">Reference proteome</keyword>